<accession>A0AAV7HTK9</accession>
<reference evidence="2 3" key="1">
    <citation type="journal article" date="2021" name="J. Hered.">
        <title>A chromosome-level genome assembly of the parasitoid wasp, Cotesia glomerata (Hymenoptera: Braconidae).</title>
        <authorList>
            <person name="Pinto B.J."/>
            <person name="Weis J.J."/>
            <person name="Gamble T."/>
            <person name="Ode P.J."/>
            <person name="Paul R."/>
            <person name="Zaspel J.M."/>
        </authorList>
    </citation>
    <scope>NUCLEOTIDE SEQUENCE [LARGE SCALE GENOMIC DNA]</scope>
    <source>
        <strain evidence="2">CgM1</strain>
    </source>
</reference>
<keyword evidence="3" id="KW-1185">Reference proteome</keyword>
<proteinExistence type="predicted"/>
<dbReference type="EMBL" id="JAHXZJ010002982">
    <property type="protein sequence ID" value="KAH0535225.1"/>
    <property type="molecule type" value="Genomic_DNA"/>
</dbReference>
<protein>
    <submittedName>
        <fullName evidence="2">Uncharacterized protein</fullName>
    </submittedName>
</protein>
<gene>
    <name evidence="2" type="ORF">KQX54_015165</name>
</gene>
<evidence type="ECO:0000313" key="2">
    <source>
        <dbReference type="EMBL" id="KAH0535225.1"/>
    </source>
</evidence>
<sequence length="87" mass="10135">MFRFRRHTTPLNEHPMHWMDTGAGTGQEQEGVRCRDSMNSQKNIPSRLDTVVPENICPEYFIFRSPAPRIYPISLLVLFSMSWHLTG</sequence>
<comment type="caution">
    <text evidence="2">The sequence shown here is derived from an EMBL/GenBank/DDBJ whole genome shotgun (WGS) entry which is preliminary data.</text>
</comment>
<evidence type="ECO:0000313" key="3">
    <source>
        <dbReference type="Proteomes" id="UP000826195"/>
    </source>
</evidence>
<name>A0AAV7HTK9_COTGL</name>
<dbReference type="AlphaFoldDB" id="A0AAV7HTK9"/>
<evidence type="ECO:0000256" key="1">
    <source>
        <dbReference type="SAM" id="MobiDB-lite"/>
    </source>
</evidence>
<feature type="region of interest" description="Disordered" evidence="1">
    <location>
        <begin position="1"/>
        <end position="31"/>
    </location>
</feature>
<organism evidence="2 3">
    <name type="scientific">Cotesia glomerata</name>
    <name type="common">Lepidopteran parasitic wasp</name>
    <name type="synonym">Apanteles glomeratus</name>
    <dbReference type="NCBI Taxonomy" id="32391"/>
    <lineage>
        <taxon>Eukaryota</taxon>
        <taxon>Metazoa</taxon>
        <taxon>Ecdysozoa</taxon>
        <taxon>Arthropoda</taxon>
        <taxon>Hexapoda</taxon>
        <taxon>Insecta</taxon>
        <taxon>Pterygota</taxon>
        <taxon>Neoptera</taxon>
        <taxon>Endopterygota</taxon>
        <taxon>Hymenoptera</taxon>
        <taxon>Apocrita</taxon>
        <taxon>Ichneumonoidea</taxon>
        <taxon>Braconidae</taxon>
        <taxon>Microgastrinae</taxon>
        <taxon>Cotesia</taxon>
    </lineage>
</organism>
<dbReference type="Proteomes" id="UP000826195">
    <property type="component" value="Unassembled WGS sequence"/>
</dbReference>